<comment type="subcellular location">
    <subcellularLocation>
        <location evidence="1">Membrane</location>
        <topology evidence="1">Multi-pass membrane protein</topology>
    </subcellularLocation>
</comment>
<dbReference type="InterPro" id="IPR005829">
    <property type="entry name" value="Sugar_transporter_CS"/>
</dbReference>
<dbReference type="InterPro" id="IPR003663">
    <property type="entry name" value="Sugar/inositol_transpt"/>
</dbReference>
<reference evidence="11" key="1">
    <citation type="journal article" date="2017" name="Genome Biol.">
        <title>Comparative genomics reveals high biological diversity and specific adaptations in the industrially and medically important fungal genus Aspergillus.</title>
        <authorList>
            <person name="de Vries R.P."/>
            <person name="Riley R."/>
            <person name="Wiebenga A."/>
            <person name="Aguilar-Osorio G."/>
            <person name="Amillis S."/>
            <person name="Uchima C.A."/>
            <person name="Anderluh G."/>
            <person name="Asadollahi M."/>
            <person name="Askin M."/>
            <person name="Barry K."/>
            <person name="Battaglia E."/>
            <person name="Bayram O."/>
            <person name="Benocci T."/>
            <person name="Braus-Stromeyer S.A."/>
            <person name="Caldana C."/>
            <person name="Canovas D."/>
            <person name="Cerqueira G.C."/>
            <person name="Chen F."/>
            <person name="Chen W."/>
            <person name="Choi C."/>
            <person name="Clum A."/>
            <person name="Dos Santos R.A."/>
            <person name="Damasio A.R."/>
            <person name="Diallinas G."/>
            <person name="Emri T."/>
            <person name="Fekete E."/>
            <person name="Flipphi M."/>
            <person name="Freyberg S."/>
            <person name="Gallo A."/>
            <person name="Gournas C."/>
            <person name="Habgood R."/>
            <person name="Hainaut M."/>
            <person name="Harispe M.L."/>
            <person name="Henrissat B."/>
            <person name="Hilden K.S."/>
            <person name="Hope R."/>
            <person name="Hossain A."/>
            <person name="Karabika E."/>
            <person name="Karaffa L."/>
            <person name="Karanyi Z."/>
            <person name="Krasevec N."/>
            <person name="Kuo A."/>
            <person name="Kusch H."/>
            <person name="LaButti K."/>
            <person name="Lagendijk E.L."/>
            <person name="Lapidus A."/>
            <person name="Levasseur A."/>
            <person name="Lindquist E."/>
            <person name="Lipzen A."/>
            <person name="Logrieco A.F."/>
            <person name="MacCabe A."/>
            <person name="Maekelae M.R."/>
            <person name="Malavazi I."/>
            <person name="Melin P."/>
            <person name="Meyer V."/>
            <person name="Mielnichuk N."/>
            <person name="Miskei M."/>
            <person name="Molnar A.P."/>
            <person name="Mule G."/>
            <person name="Ngan C.Y."/>
            <person name="Orejas M."/>
            <person name="Orosz E."/>
            <person name="Ouedraogo J.P."/>
            <person name="Overkamp K.M."/>
            <person name="Park H.-S."/>
            <person name="Perrone G."/>
            <person name="Piumi F."/>
            <person name="Punt P.J."/>
            <person name="Ram A.F."/>
            <person name="Ramon A."/>
            <person name="Rauscher S."/>
            <person name="Record E."/>
            <person name="Riano-Pachon D.M."/>
            <person name="Robert V."/>
            <person name="Roehrig J."/>
            <person name="Ruller R."/>
            <person name="Salamov A."/>
            <person name="Salih N.S."/>
            <person name="Samson R.A."/>
            <person name="Sandor E."/>
            <person name="Sanguinetti M."/>
            <person name="Schuetze T."/>
            <person name="Sepcic K."/>
            <person name="Shelest E."/>
            <person name="Sherlock G."/>
            <person name="Sophianopoulou V."/>
            <person name="Squina F.M."/>
            <person name="Sun H."/>
            <person name="Susca A."/>
            <person name="Todd R.B."/>
            <person name="Tsang A."/>
            <person name="Unkles S.E."/>
            <person name="van de Wiele N."/>
            <person name="van Rossen-Uffink D."/>
            <person name="Oliveira J.V."/>
            <person name="Vesth T.C."/>
            <person name="Visser J."/>
            <person name="Yu J.-H."/>
            <person name="Zhou M."/>
            <person name="Andersen M.R."/>
            <person name="Archer D.B."/>
            <person name="Baker S.E."/>
            <person name="Benoit I."/>
            <person name="Brakhage A.A."/>
            <person name="Braus G.H."/>
            <person name="Fischer R."/>
            <person name="Frisvad J.C."/>
            <person name="Goldman G.H."/>
            <person name="Houbraken J."/>
            <person name="Oakley B."/>
            <person name="Pocsi I."/>
            <person name="Scazzocchio C."/>
            <person name="Seiboth B."/>
            <person name="vanKuyk P.A."/>
            <person name="Wortman J."/>
            <person name="Dyer P.S."/>
            <person name="Grigoriev I.V."/>
        </authorList>
    </citation>
    <scope>NUCLEOTIDE SEQUENCE [LARGE SCALE GENOMIC DNA]</scope>
    <source>
        <strain evidence="11">CBS 506.65</strain>
    </source>
</reference>
<keyword evidence="6 8" id="KW-0472">Membrane</keyword>
<dbReference type="NCBIfam" id="TIGR00879">
    <property type="entry name" value="SP"/>
    <property type="match status" value="1"/>
</dbReference>
<feature type="transmembrane region" description="Helical" evidence="8">
    <location>
        <begin position="443"/>
        <end position="459"/>
    </location>
</feature>
<dbReference type="OrthoDB" id="6612291at2759"/>
<keyword evidence="4 8" id="KW-0812">Transmembrane</keyword>
<dbReference type="PROSITE" id="PS00217">
    <property type="entry name" value="SUGAR_TRANSPORT_2"/>
    <property type="match status" value="1"/>
</dbReference>
<dbReference type="InterPro" id="IPR005828">
    <property type="entry name" value="MFS_sugar_transport-like"/>
</dbReference>
<feature type="transmembrane region" description="Helical" evidence="8">
    <location>
        <begin position="121"/>
        <end position="139"/>
    </location>
</feature>
<dbReference type="RefSeq" id="XP_022578060.1">
    <property type="nucleotide sequence ID" value="XM_022729939.1"/>
</dbReference>
<keyword evidence="11" id="KW-1185">Reference proteome</keyword>
<dbReference type="PANTHER" id="PTHR48022">
    <property type="entry name" value="PLASTIDIC GLUCOSE TRANSPORTER 4"/>
    <property type="match status" value="1"/>
</dbReference>
<feature type="transmembrane region" description="Helical" evidence="8">
    <location>
        <begin position="402"/>
        <end position="423"/>
    </location>
</feature>
<keyword evidence="3 7" id="KW-0813">Transport</keyword>
<evidence type="ECO:0000256" key="6">
    <source>
        <dbReference type="ARBA" id="ARBA00023136"/>
    </source>
</evidence>
<feature type="transmembrane region" description="Helical" evidence="8">
    <location>
        <begin position="218"/>
        <end position="239"/>
    </location>
</feature>
<dbReference type="InterPro" id="IPR020846">
    <property type="entry name" value="MFS_dom"/>
</dbReference>
<feature type="transmembrane region" description="Helical" evidence="8">
    <location>
        <begin position="370"/>
        <end position="390"/>
    </location>
</feature>
<comment type="similarity">
    <text evidence="2 7">Belongs to the major facilitator superfamily. Sugar transporter (TC 2.A.1.1) family.</text>
</comment>
<feature type="transmembrane region" description="Helical" evidence="8">
    <location>
        <begin position="145"/>
        <end position="167"/>
    </location>
</feature>
<feature type="transmembrane region" description="Helical" evidence="8">
    <location>
        <begin position="344"/>
        <end position="365"/>
    </location>
</feature>
<feature type="transmembrane region" description="Helical" evidence="8">
    <location>
        <begin position="90"/>
        <end position="109"/>
    </location>
</feature>
<feature type="transmembrane region" description="Helical" evidence="8">
    <location>
        <begin position="41"/>
        <end position="70"/>
    </location>
</feature>
<dbReference type="InterPro" id="IPR050360">
    <property type="entry name" value="MFS_Sugar_Transporters"/>
</dbReference>
<evidence type="ECO:0000256" key="4">
    <source>
        <dbReference type="ARBA" id="ARBA00022692"/>
    </source>
</evidence>
<keyword evidence="5 8" id="KW-1133">Transmembrane helix</keyword>
<dbReference type="InterPro" id="IPR036259">
    <property type="entry name" value="MFS_trans_sf"/>
</dbReference>
<dbReference type="GO" id="GO:0016020">
    <property type="term" value="C:membrane"/>
    <property type="evidence" value="ECO:0007669"/>
    <property type="project" value="UniProtKB-SubCell"/>
</dbReference>
<feature type="transmembrane region" description="Helical" evidence="8">
    <location>
        <begin position="471"/>
        <end position="487"/>
    </location>
</feature>
<organism evidence="10 11">
    <name type="scientific">Penicilliopsis zonata CBS 506.65</name>
    <dbReference type="NCBI Taxonomy" id="1073090"/>
    <lineage>
        <taxon>Eukaryota</taxon>
        <taxon>Fungi</taxon>
        <taxon>Dikarya</taxon>
        <taxon>Ascomycota</taxon>
        <taxon>Pezizomycotina</taxon>
        <taxon>Eurotiomycetes</taxon>
        <taxon>Eurotiomycetidae</taxon>
        <taxon>Eurotiales</taxon>
        <taxon>Aspergillaceae</taxon>
        <taxon>Penicilliopsis</taxon>
    </lineage>
</organism>
<sequence length="536" mass="60203">MDVEAAPKVDRTVLNSQAKQADEAEHQETAWQAIRNHRRAVFWALVVSLCVIMEGYDTILLGNFMAYPAFARQFGSYDAADKTWQVSAPWQAGIGDSSGIGAFLGALLNGFLVDRFGQKRVLLGALVALTAFLFIVFFSTNVTTLLVGELFCGFPWGIFATLSPAYASEVLPLKLRVYMTSWTNMCFITGQLIAAGVMAGLVDNPTKWSYKIPFAIQWFWPCVLVPILCFAPESPWYLVRKGRIEEARHSLTRLHGAGDDAEAAAARIDTTLALIIHTDNQEKEQLKVQTSYWQCFQGTERWRTEIACVCFMGQYFVGMAFAYNSTYFFQQVGLGTNQIYDLNVGGNALALFASYLSWLFVLPYFGRRTIYLWSTALMFVILMLIGILNVKTGEHQIGMAQAVLTLVWTVVFQLSVGQLGWALPAEIGSTRLRQKTVVLARNAYYLVSVVVGVLEPYFINPTAWNLRGYTGFVWAGTCFFTFIWAYFRLPETKDRSYEEINLLFAKGIAARDFANYQVDVFDPEDEKPTVLELSTV</sequence>
<dbReference type="PANTHER" id="PTHR48022:SF83">
    <property type="entry name" value="MAJOR FACILITATOR SUPERFAMILY (MFS) PROFILE DOMAIN-CONTAINING PROTEIN"/>
    <property type="match status" value="1"/>
</dbReference>
<evidence type="ECO:0000256" key="7">
    <source>
        <dbReference type="RuleBase" id="RU003346"/>
    </source>
</evidence>
<evidence type="ECO:0000256" key="2">
    <source>
        <dbReference type="ARBA" id="ARBA00010992"/>
    </source>
</evidence>
<dbReference type="SUPFAM" id="SSF103473">
    <property type="entry name" value="MFS general substrate transporter"/>
    <property type="match status" value="1"/>
</dbReference>
<dbReference type="FunFam" id="1.20.1250.20:FF:000078">
    <property type="entry name" value="MFS maltose transporter, putative"/>
    <property type="match status" value="1"/>
</dbReference>
<evidence type="ECO:0000313" key="10">
    <source>
        <dbReference type="EMBL" id="OJJ43550.1"/>
    </source>
</evidence>
<dbReference type="Gene3D" id="1.20.1250.20">
    <property type="entry name" value="MFS general substrate transporter like domains"/>
    <property type="match status" value="1"/>
</dbReference>
<evidence type="ECO:0000313" key="11">
    <source>
        <dbReference type="Proteomes" id="UP000184188"/>
    </source>
</evidence>
<name>A0A1L9S8R6_9EURO</name>
<dbReference type="VEuPathDB" id="FungiDB:ASPZODRAFT_73995"/>
<feature type="domain" description="Major facilitator superfamily (MFS) profile" evidence="9">
    <location>
        <begin position="43"/>
        <end position="493"/>
    </location>
</feature>
<dbReference type="GeneID" id="34616403"/>
<evidence type="ECO:0000256" key="8">
    <source>
        <dbReference type="SAM" id="Phobius"/>
    </source>
</evidence>
<dbReference type="GO" id="GO:0005351">
    <property type="term" value="F:carbohydrate:proton symporter activity"/>
    <property type="evidence" value="ECO:0007669"/>
    <property type="project" value="TreeGrafter"/>
</dbReference>
<dbReference type="EMBL" id="KV878351">
    <property type="protein sequence ID" value="OJJ43550.1"/>
    <property type="molecule type" value="Genomic_DNA"/>
</dbReference>
<proteinExistence type="inferred from homology"/>
<protein>
    <recommendedName>
        <fullName evidence="9">Major facilitator superfamily (MFS) profile domain-containing protein</fullName>
    </recommendedName>
</protein>
<evidence type="ECO:0000256" key="3">
    <source>
        <dbReference type="ARBA" id="ARBA00022448"/>
    </source>
</evidence>
<accession>A0A1L9S8R6</accession>
<feature type="transmembrane region" description="Helical" evidence="8">
    <location>
        <begin position="306"/>
        <end position="324"/>
    </location>
</feature>
<dbReference type="AlphaFoldDB" id="A0A1L9S8R6"/>
<dbReference type="Pfam" id="PF00083">
    <property type="entry name" value="Sugar_tr"/>
    <property type="match status" value="1"/>
</dbReference>
<evidence type="ECO:0000256" key="5">
    <source>
        <dbReference type="ARBA" id="ARBA00022989"/>
    </source>
</evidence>
<dbReference type="PROSITE" id="PS50850">
    <property type="entry name" value="MFS"/>
    <property type="match status" value="1"/>
</dbReference>
<gene>
    <name evidence="10" type="ORF">ASPZODRAFT_73995</name>
</gene>
<dbReference type="Proteomes" id="UP000184188">
    <property type="component" value="Unassembled WGS sequence"/>
</dbReference>
<evidence type="ECO:0000256" key="1">
    <source>
        <dbReference type="ARBA" id="ARBA00004141"/>
    </source>
</evidence>
<feature type="transmembrane region" description="Helical" evidence="8">
    <location>
        <begin position="179"/>
        <end position="198"/>
    </location>
</feature>
<evidence type="ECO:0000259" key="9">
    <source>
        <dbReference type="PROSITE" id="PS50850"/>
    </source>
</evidence>